<proteinExistence type="predicted"/>
<dbReference type="Pfam" id="PF12389">
    <property type="entry name" value="Peptidase_M73"/>
    <property type="match status" value="1"/>
</dbReference>
<keyword evidence="1" id="KW-0812">Transmembrane</keyword>
<sequence length="212" mass="23139">MGIKQKLGLGVASAVLGVSLIGGGTYAYFSDTAVQTNTFASGTLDLSVDPTVNVQVANLKPGDWTDETFKLKNEGTLDIKKVKLHTAYTVTKNDGSSVANALANEYADALEVVFLTNTGEYILDGNGVIYKKSLLELRDMTPDELAKEWERLGFLNWALVDGIKAGTGPNSTDNFYVKFKFKDSGAPQNELQDLKLNLQWTFEGIQEDGEER</sequence>
<dbReference type="EMBL" id="VTEZ01000005">
    <property type="protein sequence ID" value="TYS83824.1"/>
    <property type="molecule type" value="Genomic_DNA"/>
</dbReference>
<comment type="caution">
    <text evidence="2">The sequence shown here is derived from an EMBL/GenBank/DDBJ whole genome shotgun (WGS) entry which is preliminary data.</text>
</comment>
<reference evidence="2 3" key="1">
    <citation type="submission" date="2019-08" db="EMBL/GenBank/DDBJ databases">
        <title>Bacillus genomes from the desert of Cuatro Cienegas, Coahuila.</title>
        <authorList>
            <person name="Olmedo-Alvarez G."/>
        </authorList>
    </citation>
    <scope>NUCLEOTIDE SEQUENCE [LARGE SCALE GENOMIC DNA]</scope>
    <source>
        <strain evidence="2 3">CH87b_3T</strain>
    </source>
</reference>
<name>A0A5D4U8V9_9BACI</name>
<gene>
    <name evidence="2" type="ORF">FZC85_17725</name>
</gene>
<dbReference type="RefSeq" id="WP_148970339.1">
    <property type="nucleotide sequence ID" value="NZ_JBNIKW010000005.1"/>
</dbReference>
<keyword evidence="1" id="KW-0472">Membrane</keyword>
<dbReference type="NCBIfam" id="TIGR04088">
    <property type="entry name" value="cognate_SipW"/>
    <property type="match status" value="1"/>
</dbReference>
<evidence type="ECO:0000256" key="1">
    <source>
        <dbReference type="SAM" id="Phobius"/>
    </source>
</evidence>
<dbReference type="InterPro" id="IPR022121">
    <property type="entry name" value="Peptidase_M73_camelysin"/>
</dbReference>
<dbReference type="OrthoDB" id="2660939at2"/>
<dbReference type="AlphaFoldDB" id="A0A5D4U8V9"/>
<accession>A0A5D4U8V9</accession>
<evidence type="ECO:0008006" key="4">
    <source>
        <dbReference type="Google" id="ProtNLM"/>
    </source>
</evidence>
<dbReference type="InterPro" id="IPR023833">
    <property type="entry name" value="Signal_pept_SipW-depend-type"/>
</dbReference>
<protein>
    <recommendedName>
        <fullName evidence="4">Cell division protein FtsN</fullName>
    </recommendedName>
</protein>
<dbReference type="Proteomes" id="UP000324269">
    <property type="component" value="Unassembled WGS sequence"/>
</dbReference>
<organism evidence="2 3">
    <name type="scientific">Rossellomorea aquimaris</name>
    <dbReference type="NCBI Taxonomy" id="189382"/>
    <lineage>
        <taxon>Bacteria</taxon>
        <taxon>Bacillati</taxon>
        <taxon>Bacillota</taxon>
        <taxon>Bacilli</taxon>
        <taxon>Bacillales</taxon>
        <taxon>Bacillaceae</taxon>
        <taxon>Rossellomorea</taxon>
    </lineage>
</organism>
<keyword evidence="1" id="KW-1133">Transmembrane helix</keyword>
<feature type="transmembrane region" description="Helical" evidence="1">
    <location>
        <begin position="7"/>
        <end position="29"/>
    </location>
</feature>
<evidence type="ECO:0000313" key="2">
    <source>
        <dbReference type="EMBL" id="TYS83824.1"/>
    </source>
</evidence>
<evidence type="ECO:0000313" key="3">
    <source>
        <dbReference type="Proteomes" id="UP000324269"/>
    </source>
</evidence>